<evidence type="ECO:0000256" key="1">
    <source>
        <dbReference type="SAM" id="MobiDB-lite"/>
    </source>
</evidence>
<organism evidence="2 3">
    <name type="scientific">Tagetes erecta</name>
    <name type="common">African marigold</name>
    <dbReference type="NCBI Taxonomy" id="13708"/>
    <lineage>
        <taxon>Eukaryota</taxon>
        <taxon>Viridiplantae</taxon>
        <taxon>Streptophyta</taxon>
        <taxon>Embryophyta</taxon>
        <taxon>Tracheophyta</taxon>
        <taxon>Spermatophyta</taxon>
        <taxon>Magnoliopsida</taxon>
        <taxon>eudicotyledons</taxon>
        <taxon>Gunneridae</taxon>
        <taxon>Pentapetalae</taxon>
        <taxon>asterids</taxon>
        <taxon>campanulids</taxon>
        <taxon>Asterales</taxon>
        <taxon>Asteraceae</taxon>
        <taxon>Asteroideae</taxon>
        <taxon>Heliantheae alliance</taxon>
        <taxon>Tageteae</taxon>
        <taxon>Tagetes</taxon>
    </lineage>
</organism>
<feature type="compositionally biased region" description="Low complexity" evidence="1">
    <location>
        <begin position="117"/>
        <end position="128"/>
    </location>
</feature>
<dbReference type="InterPro" id="IPR040381">
    <property type="entry name" value="At4g14450-like"/>
</dbReference>
<dbReference type="PANTHER" id="PTHR33912">
    <property type="entry name" value="OS01G0939400 PROTEIN"/>
    <property type="match status" value="1"/>
</dbReference>
<feature type="region of interest" description="Disordered" evidence="1">
    <location>
        <begin position="1"/>
        <end position="53"/>
    </location>
</feature>
<sequence>MSLVDYASSSSDEEDEPVGKEQGRNNVSPVISHQKPPPPKTHDISSLPSRLPDASMLLNAPSLTSNTSGIYDHTSAVAAAMAQNASRKREFKESTTSYPKGKIPRGNLPRSKNVQKPASSLLSPPQLSGRSNVVTEDISKLFTRRNGSEPSSRMPPSEC</sequence>
<protein>
    <submittedName>
        <fullName evidence="2">Uncharacterized protein</fullName>
    </submittedName>
</protein>
<comment type="caution">
    <text evidence="2">The sequence shown here is derived from an EMBL/GenBank/DDBJ whole genome shotgun (WGS) entry which is preliminary data.</text>
</comment>
<reference evidence="2" key="1">
    <citation type="journal article" date="2023" name="bioRxiv">
        <title>Improved chromosome-level genome assembly for marigold (Tagetes erecta).</title>
        <authorList>
            <person name="Jiang F."/>
            <person name="Yuan L."/>
            <person name="Wang S."/>
            <person name="Wang H."/>
            <person name="Xu D."/>
            <person name="Wang A."/>
            <person name="Fan W."/>
        </authorList>
    </citation>
    <scope>NUCLEOTIDE SEQUENCE</scope>
    <source>
        <strain evidence="2">WSJ</strain>
        <tissue evidence="2">Leaf</tissue>
    </source>
</reference>
<evidence type="ECO:0000313" key="3">
    <source>
        <dbReference type="Proteomes" id="UP001229421"/>
    </source>
</evidence>
<dbReference type="PANTHER" id="PTHR33912:SF3">
    <property type="entry name" value="OS01G0939400 PROTEIN"/>
    <property type="match status" value="1"/>
</dbReference>
<gene>
    <name evidence="2" type="ORF">QVD17_16459</name>
</gene>
<accession>A0AAD8KXX0</accession>
<proteinExistence type="predicted"/>
<feature type="region of interest" description="Disordered" evidence="1">
    <location>
        <begin position="82"/>
        <end position="159"/>
    </location>
</feature>
<evidence type="ECO:0000313" key="2">
    <source>
        <dbReference type="EMBL" id="KAK1427765.1"/>
    </source>
</evidence>
<name>A0AAD8KXX0_TARER</name>
<dbReference type="Proteomes" id="UP001229421">
    <property type="component" value="Unassembled WGS sequence"/>
</dbReference>
<dbReference type="EMBL" id="JAUHHV010000004">
    <property type="protein sequence ID" value="KAK1427765.1"/>
    <property type="molecule type" value="Genomic_DNA"/>
</dbReference>
<dbReference type="AlphaFoldDB" id="A0AAD8KXX0"/>
<keyword evidence="3" id="KW-1185">Reference proteome</keyword>